<reference evidence="2" key="1">
    <citation type="journal article" date="2016" name="Gigascience">
        <title>De novo construction of an expanded transcriptome assembly for the western tarnished plant bug, Lygus hesperus.</title>
        <authorList>
            <person name="Tassone E.E."/>
            <person name="Geib S.M."/>
            <person name="Hall B."/>
            <person name="Fabrick J.A."/>
            <person name="Brent C.S."/>
            <person name="Hull J.J."/>
        </authorList>
    </citation>
    <scope>NUCLEOTIDE SEQUENCE</scope>
</reference>
<dbReference type="AlphaFoldDB" id="A0A146LRF7"/>
<organism evidence="2">
    <name type="scientific">Lygus hesperus</name>
    <name type="common">Western plant bug</name>
    <dbReference type="NCBI Taxonomy" id="30085"/>
    <lineage>
        <taxon>Eukaryota</taxon>
        <taxon>Metazoa</taxon>
        <taxon>Ecdysozoa</taxon>
        <taxon>Arthropoda</taxon>
        <taxon>Hexapoda</taxon>
        <taxon>Insecta</taxon>
        <taxon>Pterygota</taxon>
        <taxon>Neoptera</taxon>
        <taxon>Paraneoptera</taxon>
        <taxon>Hemiptera</taxon>
        <taxon>Heteroptera</taxon>
        <taxon>Panheteroptera</taxon>
        <taxon>Cimicomorpha</taxon>
        <taxon>Miridae</taxon>
        <taxon>Mirini</taxon>
        <taxon>Lygus</taxon>
    </lineage>
</organism>
<proteinExistence type="predicted"/>
<dbReference type="EMBL" id="GDHC01008216">
    <property type="protein sequence ID" value="JAQ10413.1"/>
    <property type="molecule type" value="Transcribed_RNA"/>
</dbReference>
<gene>
    <name evidence="2" type="ORF">g.41588</name>
</gene>
<accession>A0A146LRF7</accession>
<evidence type="ECO:0000313" key="2">
    <source>
        <dbReference type="EMBL" id="JAQ10413.1"/>
    </source>
</evidence>
<sequence>CLRYSVVLEVLSAWASRTTTLHWFKMSEPIDDTQGEDQTKEAKPEDTTWYFVDDNIKDRLGGGDGPSFSVASLFSSTNEVFTKPEEPEVQPQPLVFPGSGPASIWKKDSFFILDPDDTRIAGIGRFFDVRSMDVGAKDLTKRRREISQIVQSKFKRIERNQDKFSNRPNRFTNSRSKFKKQKT</sequence>
<feature type="compositionally biased region" description="Polar residues" evidence="1">
    <location>
        <begin position="166"/>
        <end position="175"/>
    </location>
</feature>
<feature type="region of interest" description="Disordered" evidence="1">
    <location>
        <begin position="157"/>
        <end position="183"/>
    </location>
</feature>
<protein>
    <submittedName>
        <fullName evidence="2">Uncharacterized protein</fullName>
    </submittedName>
</protein>
<evidence type="ECO:0000256" key="1">
    <source>
        <dbReference type="SAM" id="MobiDB-lite"/>
    </source>
</evidence>
<name>A0A146LRF7_LYGHE</name>
<feature type="non-terminal residue" evidence="2">
    <location>
        <position position="1"/>
    </location>
</feature>